<dbReference type="SUPFAM" id="SSF53474">
    <property type="entry name" value="alpha/beta-Hydrolases"/>
    <property type="match status" value="1"/>
</dbReference>
<evidence type="ECO:0000313" key="1">
    <source>
        <dbReference type="EMBL" id="GAA2119674.1"/>
    </source>
</evidence>
<evidence type="ECO:0000313" key="2">
    <source>
        <dbReference type="Proteomes" id="UP001500166"/>
    </source>
</evidence>
<organism evidence="1 2">
    <name type="scientific">Kocuria atrinae</name>
    <dbReference type="NCBI Taxonomy" id="592377"/>
    <lineage>
        <taxon>Bacteria</taxon>
        <taxon>Bacillati</taxon>
        <taxon>Actinomycetota</taxon>
        <taxon>Actinomycetes</taxon>
        <taxon>Micrococcales</taxon>
        <taxon>Micrococcaceae</taxon>
        <taxon>Kocuria</taxon>
    </lineage>
</organism>
<dbReference type="Proteomes" id="UP001500166">
    <property type="component" value="Unassembled WGS sequence"/>
</dbReference>
<dbReference type="Gene3D" id="3.40.50.1820">
    <property type="entry name" value="alpha/beta hydrolase"/>
    <property type="match status" value="1"/>
</dbReference>
<dbReference type="CDD" id="cd00741">
    <property type="entry name" value="Lipase"/>
    <property type="match status" value="1"/>
</dbReference>
<comment type="caution">
    <text evidence="1">The sequence shown here is derived from an EMBL/GenBank/DDBJ whole genome shotgun (WGS) entry which is preliminary data.</text>
</comment>
<reference evidence="1 2" key="1">
    <citation type="journal article" date="2019" name="Int. J. Syst. Evol. Microbiol.">
        <title>The Global Catalogue of Microorganisms (GCM) 10K type strain sequencing project: providing services to taxonomists for standard genome sequencing and annotation.</title>
        <authorList>
            <consortium name="The Broad Institute Genomics Platform"/>
            <consortium name="The Broad Institute Genome Sequencing Center for Infectious Disease"/>
            <person name="Wu L."/>
            <person name="Ma J."/>
        </authorList>
    </citation>
    <scope>NUCLEOTIDE SEQUENCE [LARGE SCALE GENOMIC DNA]</scope>
    <source>
        <strain evidence="1 2">JCM 15914</strain>
    </source>
</reference>
<proteinExistence type="predicted"/>
<accession>A0ABN2Y083</accession>
<sequence>MERDITGRAEDVQATLFGVTSGGRPPLEHANVPSSTRAAITSATESMRVSGGGAPGAMEVNTGAIVSAIGALSRVNEQTGDALLGTTAADAEVAAWSMTGHPLLVAAAASAAVSKAALIAAQARLTLIHVQLASAKQHYDMVEASVGSLFGPRILTMPGWNLSGSATRGLRTALDEFGTAVKRADITTPAELASKVRITSFGVMVAGGGPEGTNAVIRGVGLDDVLDSTLQTPMPSAFMSGTRAYGELGGQPGDGFTLGQYARVWAENLLTGIGETEAQVGTEEAALQAELGGSWPVVRTAINGLSGKPGFTWLTPYSTGRSLSPAERLLYPFVHGHAVRPKAKETMTGITRKNAAEHGIVGLAERPLPGGINFDGAAPATVAGTAAVLKDAKNIVQDRENSTVMVQKTTDGSGRRAFSVVLTGTEVWHDGQGIHDIAGIVEGMRVQPHDALNELPPAQRAVLEALRDAGIQPGDSVVLTGHSLGGIDAAGLATNKEFQRLYSVKALTTFGAPVGGFEFPQDTSVMAVEHHDDLVPPLDGVKNPDGKNRSTVRVDTQYNGQYSNVGSLSGVAAHDMYTYTLGAQGISNSGHAAVEKHERALRSAVPAGSQANTETYIYAATEEHIVHNPEDR</sequence>
<name>A0ABN2Y083_9MICC</name>
<gene>
    <name evidence="1" type="ORF">GCM10009824_20790</name>
</gene>
<protein>
    <recommendedName>
        <fullName evidence="3">Fungal lipase-like domain-containing protein</fullName>
    </recommendedName>
</protein>
<dbReference type="EMBL" id="BAAAQA010000020">
    <property type="protein sequence ID" value="GAA2119674.1"/>
    <property type="molecule type" value="Genomic_DNA"/>
</dbReference>
<dbReference type="InterPro" id="IPR029058">
    <property type="entry name" value="AB_hydrolase_fold"/>
</dbReference>
<keyword evidence="2" id="KW-1185">Reference proteome</keyword>
<evidence type="ECO:0008006" key="3">
    <source>
        <dbReference type="Google" id="ProtNLM"/>
    </source>
</evidence>